<evidence type="ECO:0000313" key="12">
    <source>
        <dbReference type="Proteomes" id="UP000009328"/>
    </source>
</evidence>
<organism evidence="11 12">
    <name type="scientific">Wickerhamomyces ciferrii (strain ATCC 14091 / BCRC 22168 / CBS 111 / JCM 3599 / NBRC 0793 / NRRL Y-1031 F-60-10)</name>
    <name type="common">Yeast</name>
    <name type="synonym">Pichia ciferrii</name>
    <dbReference type="NCBI Taxonomy" id="1206466"/>
    <lineage>
        <taxon>Eukaryota</taxon>
        <taxon>Fungi</taxon>
        <taxon>Dikarya</taxon>
        <taxon>Ascomycota</taxon>
        <taxon>Saccharomycotina</taxon>
        <taxon>Saccharomycetes</taxon>
        <taxon>Phaffomycetales</taxon>
        <taxon>Wickerhamomycetaceae</taxon>
        <taxon>Wickerhamomyces</taxon>
    </lineage>
</organism>
<proteinExistence type="inferred from homology"/>
<comment type="subcellular location">
    <subcellularLocation>
        <location evidence="1">Nucleus</location>
    </subcellularLocation>
</comment>
<feature type="coiled-coil region" evidence="9">
    <location>
        <begin position="246"/>
        <end position="445"/>
    </location>
</feature>
<evidence type="ECO:0000256" key="2">
    <source>
        <dbReference type="ARBA" id="ARBA00008029"/>
    </source>
</evidence>
<evidence type="ECO:0000256" key="5">
    <source>
        <dbReference type="ARBA" id="ARBA00022776"/>
    </source>
</evidence>
<dbReference type="AlphaFoldDB" id="K0KHW8"/>
<gene>
    <name evidence="11" type="primary">MAD1</name>
    <name evidence="11" type="ORF">BN7_2160</name>
</gene>
<feature type="coiled-coil region" evidence="9">
    <location>
        <begin position="560"/>
        <end position="594"/>
    </location>
</feature>
<dbReference type="GO" id="GO:0007094">
    <property type="term" value="P:mitotic spindle assembly checkpoint signaling"/>
    <property type="evidence" value="ECO:0007669"/>
    <property type="project" value="InterPro"/>
</dbReference>
<feature type="coiled-coil region" evidence="9">
    <location>
        <begin position="125"/>
        <end position="219"/>
    </location>
</feature>
<dbReference type="GO" id="GO:0005635">
    <property type="term" value="C:nuclear envelope"/>
    <property type="evidence" value="ECO:0007669"/>
    <property type="project" value="TreeGrafter"/>
</dbReference>
<dbReference type="InterPro" id="IPR008672">
    <property type="entry name" value="Mad1"/>
</dbReference>
<evidence type="ECO:0000256" key="4">
    <source>
        <dbReference type="ARBA" id="ARBA00022618"/>
    </source>
</evidence>
<dbReference type="Pfam" id="PF05557">
    <property type="entry name" value="MAD"/>
    <property type="match status" value="1"/>
</dbReference>
<dbReference type="EMBL" id="CAIF01000049">
    <property type="protein sequence ID" value="CCH42616.1"/>
    <property type="molecule type" value="Genomic_DNA"/>
</dbReference>
<keyword evidence="12" id="KW-1185">Reference proteome</keyword>
<dbReference type="FunCoup" id="K0KHW8">
    <property type="interactions" value="331"/>
</dbReference>
<dbReference type="InParanoid" id="K0KHW8"/>
<evidence type="ECO:0000256" key="9">
    <source>
        <dbReference type="SAM" id="Coils"/>
    </source>
</evidence>
<feature type="coiled-coil region" evidence="9">
    <location>
        <begin position="475"/>
        <end position="509"/>
    </location>
</feature>
<keyword evidence="4" id="KW-0132">Cell division</keyword>
<dbReference type="PANTHER" id="PTHR23168">
    <property type="entry name" value="MITOTIC SPINDLE ASSEMBLY CHECKPOINT PROTEIN MAD1 MITOTIC ARREST DEFICIENT-LIKE PROTEIN 1"/>
    <property type="match status" value="1"/>
</dbReference>
<dbReference type="HOGENOM" id="CLU_026595_0_0_1"/>
<evidence type="ECO:0000256" key="10">
    <source>
        <dbReference type="SAM" id="MobiDB-lite"/>
    </source>
</evidence>
<protein>
    <recommendedName>
        <fullName evidence="3">Spindle assembly checkpoint component MAD1</fullName>
    </recommendedName>
    <alternativeName>
        <fullName evidence="8">Mitotic arrest deficient protein 1</fullName>
    </alternativeName>
</protein>
<dbReference type="eggNOG" id="KOG4593">
    <property type="taxonomic scope" value="Eukaryota"/>
</dbReference>
<feature type="coiled-coil region" evidence="9">
    <location>
        <begin position="54"/>
        <end position="92"/>
    </location>
</feature>
<dbReference type="Proteomes" id="UP000009328">
    <property type="component" value="Unassembled WGS sequence"/>
</dbReference>
<dbReference type="Gene3D" id="1.20.5.170">
    <property type="match status" value="1"/>
</dbReference>
<reference evidence="11 12" key="1">
    <citation type="journal article" date="2012" name="Eukaryot. Cell">
        <title>Draft genome sequence of Wickerhamomyces ciferrii NRRL Y-1031 F-60-10.</title>
        <authorList>
            <person name="Schneider J."/>
            <person name="Andrea H."/>
            <person name="Blom J."/>
            <person name="Jaenicke S."/>
            <person name="Ruckert C."/>
            <person name="Schorsch C."/>
            <person name="Szczepanowski R."/>
            <person name="Farwick M."/>
            <person name="Goesmann A."/>
            <person name="Puhler A."/>
            <person name="Schaffer S."/>
            <person name="Tauch A."/>
            <person name="Kohler T."/>
            <person name="Brinkrolf K."/>
        </authorList>
    </citation>
    <scope>NUCLEOTIDE SEQUENCE [LARGE SCALE GENOMIC DNA]</scope>
    <source>
        <strain evidence="12">ATCC 14091 / BCRC 22168 / CBS 111 / JCM 3599 / NBRC 0793 / NRRL Y-1031 F-60-10</strain>
    </source>
</reference>
<evidence type="ECO:0000256" key="8">
    <source>
        <dbReference type="ARBA" id="ARBA00032890"/>
    </source>
</evidence>
<dbReference type="GO" id="GO:0072686">
    <property type="term" value="C:mitotic spindle"/>
    <property type="evidence" value="ECO:0007669"/>
    <property type="project" value="TreeGrafter"/>
</dbReference>
<feature type="region of interest" description="Disordered" evidence="10">
    <location>
        <begin position="450"/>
        <end position="470"/>
    </location>
</feature>
<dbReference type="STRING" id="1206466.K0KHW8"/>
<evidence type="ECO:0000256" key="3">
    <source>
        <dbReference type="ARBA" id="ARBA00022019"/>
    </source>
</evidence>
<dbReference type="Gene3D" id="3.30.457.60">
    <property type="match status" value="1"/>
</dbReference>
<dbReference type="GO" id="GO:0051315">
    <property type="term" value="P:attachment of mitotic spindle microtubules to kinetochore"/>
    <property type="evidence" value="ECO:0007669"/>
    <property type="project" value="TreeGrafter"/>
</dbReference>
<comment type="caution">
    <text evidence="11">The sequence shown here is derived from an EMBL/GenBank/DDBJ whole genome shotgun (WGS) entry which is preliminary data.</text>
</comment>
<evidence type="ECO:0000256" key="6">
    <source>
        <dbReference type="ARBA" id="ARBA00023242"/>
    </source>
</evidence>
<keyword evidence="9" id="KW-0175">Coiled coil</keyword>
<sequence length="688" mass="80202">MDSSPFIDNPANKSGGGSRYGSPFRRISFNSVNGLGSDAGTAVVGGSGNDQNKVDELKSEVNSLNFVVSDLRNQIELNKIESEQKVNDLMKELSQQHLKNDNLSSDQVFIYNQNKELNSKLAHIQENFTGERSKYENEIKDLKNELFQFKKQYDEVQTESKYKFSQMEQEQHNNELQIQNLNTLNSNISDELTAKDEMIRKLKLKMNEQMSTIEKLNSDLMSIPSKDEIASVQTINKQLSEQVTYIQELELKNLTQAEQIKKLTLNKQNTEILKEEKAALTKKLTKIDELNDTINDLNLQLLNLQQENAKWKVYLNEEDDVKIEEFVKNYALLKEENILLQNNFNQTENELKNSKNLYNELFITHESLSKNFNTLSKNYENIGKLNNELEQQKSLAFEESNFLREQLKNLDQELSLNEDDKNKYIQNLEGLVDEYKTKIDDLTKKIPKEVSNKRQRTEEDEAKDEDTTRNFQKSVSRLEDENFNLNNKISKLLNENSVLIKKLQSLEEIKEKKVRILQLRNNPFLNDQFVKKELLEALTKENNDLLQKTPLGETIPKSLYERSQLENQGLDRKINELNKRIQRLREIFSAKSLEFIDAVYSLLGFKLEFLPSNKIKLISKYTKNDKNCLLIDPVKQTFKTSKHNDEDDVFFQICDNLIDFWIKEKNDIPCFLAALTLELFEKNQSTDQ</sequence>
<keyword evidence="6" id="KW-0539">Nucleus</keyword>
<dbReference type="PANTHER" id="PTHR23168:SF0">
    <property type="entry name" value="MITOTIC SPINDLE ASSEMBLY CHECKPOINT PROTEIN MAD1"/>
    <property type="match status" value="1"/>
</dbReference>
<dbReference type="GO" id="GO:0051301">
    <property type="term" value="P:cell division"/>
    <property type="evidence" value="ECO:0007669"/>
    <property type="project" value="UniProtKB-KW"/>
</dbReference>
<keyword evidence="7" id="KW-0131">Cell cycle</keyword>
<comment type="similarity">
    <text evidence="2">Belongs to the MAD1 family.</text>
</comment>
<evidence type="ECO:0000313" key="11">
    <source>
        <dbReference type="EMBL" id="CCH42616.1"/>
    </source>
</evidence>
<name>K0KHW8_WICCF</name>
<evidence type="ECO:0000256" key="7">
    <source>
        <dbReference type="ARBA" id="ARBA00023306"/>
    </source>
</evidence>
<dbReference type="GO" id="GO:0000776">
    <property type="term" value="C:kinetochore"/>
    <property type="evidence" value="ECO:0007669"/>
    <property type="project" value="TreeGrafter"/>
</dbReference>
<accession>K0KHW8</accession>
<keyword evidence="5" id="KW-0498">Mitosis</keyword>
<feature type="region of interest" description="Disordered" evidence="10">
    <location>
        <begin position="1"/>
        <end position="21"/>
    </location>
</feature>
<evidence type="ECO:0000256" key="1">
    <source>
        <dbReference type="ARBA" id="ARBA00004123"/>
    </source>
</evidence>